<keyword evidence="3" id="KW-0520">NAD</keyword>
<dbReference type="SMART" id="SM00984">
    <property type="entry name" value="UDPG_MGDP_dh_C"/>
    <property type="match status" value="1"/>
</dbReference>
<dbReference type="Gene3D" id="3.40.50.720">
    <property type="entry name" value="NAD(P)-binding Rossmann-like Domain"/>
    <property type="match status" value="2"/>
</dbReference>
<dbReference type="InterPro" id="IPR008927">
    <property type="entry name" value="6-PGluconate_DH-like_C_sf"/>
</dbReference>
<dbReference type="InterPro" id="IPR036291">
    <property type="entry name" value="NAD(P)-bd_dom_sf"/>
</dbReference>
<accession>A0ABQ2CWY0</accession>
<dbReference type="NCBIfam" id="TIGR03026">
    <property type="entry name" value="NDP-sugDHase"/>
    <property type="match status" value="1"/>
</dbReference>
<protein>
    <submittedName>
        <fullName evidence="6">UDP-N-acetyl-D-galactosamine dehydrogenase</fullName>
    </submittedName>
</protein>
<dbReference type="InterPro" id="IPR001732">
    <property type="entry name" value="UDP-Glc/GDP-Man_DH_N"/>
</dbReference>
<sequence>MSEKICVIGLGYVGLPLAVELAKHHDTVGFDINAERVRELQSGVDRTLEVENEELKRSQLKVSDQLEDLKDRTFFIVTVPTPIDENNNPDLTPLRKASEMLGKVVKEGAVVVYESTVYPGVTEEYCGPILSQVSGLELFSQIKLGYSPERINPGDKVHTITKVTKVVAAQDAETLDRVASVYESVVTAGVFRAASIKVAEAAKVIENTQRDLNIALMNELAMIFDRLGIRTVDVLEAAGTKWNFLKFSPGLVGGHCIGVDPYYLTQKAEQVGYHPQVILSGRRVNDNMGSYVAQKVVKLLIKEGRNVKGARVGVLGLTFKENVPDLRNSKVPDIVRELKEFGMDVIIHDPYADVQEAQHEYNLTPVELEQFHDLDAVVVAVCHTFYKDLGFENIISRLKPQGVVADIKSLFIKEPERSDLTYWSL</sequence>
<dbReference type="PANTHER" id="PTHR43491">
    <property type="entry name" value="UDP-N-ACETYL-D-MANNOSAMINE DEHYDROGENASE"/>
    <property type="match status" value="1"/>
</dbReference>
<comment type="caution">
    <text evidence="6">The sequence shown here is derived from an EMBL/GenBank/DDBJ whole genome shotgun (WGS) entry which is preliminary data.</text>
</comment>
<dbReference type="SUPFAM" id="SSF52413">
    <property type="entry name" value="UDP-glucose/GDP-mannose dehydrogenase C-terminal domain"/>
    <property type="match status" value="1"/>
</dbReference>
<comment type="similarity">
    <text evidence="1 4">Belongs to the UDP-glucose/GDP-mannose dehydrogenase family.</text>
</comment>
<evidence type="ECO:0000313" key="7">
    <source>
        <dbReference type="Proteomes" id="UP000632222"/>
    </source>
</evidence>
<reference evidence="7" key="1">
    <citation type="journal article" date="2019" name="Int. J. Syst. Evol. Microbiol.">
        <title>The Global Catalogue of Microorganisms (GCM) 10K type strain sequencing project: providing services to taxonomists for standard genome sequencing and annotation.</title>
        <authorList>
            <consortium name="The Broad Institute Genomics Platform"/>
            <consortium name="The Broad Institute Genome Sequencing Center for Infectious Disease"/>
            <person name="Wu L."/>
            <person name="Ma J."/>
        </authorList>
    </citation>
    <scope>NUCLEOTIDE SEQUENCE [LARGE SCALE GENOMIC DNA]</scope>
    <source>
        <strain evidence="7">JCM 14370</strain>
    </source>
</reference>
<evidence type="ECO:0000256" key="1">
    <source>
        <dbReference type="ARBA" id="ARBA00006601"/>
    </source>
</evidence>
<evidence type="ECO:0000256" key="2">
    <source>
        <dbReference type="ARBA" id="ARBA00023002"/>
    </source>
</evidence>
<dbReference type="PIRSF" id="PIRSF000124">
    <property type="entry name" value="UDPglc_GDPman_dh"/>
    <property type="match status" value="1"/>
</dbReference>
<dbReference type="InterPro" id="IPR036220">
    <property type="entry name" value="UDP-Glc/GDP-Man_DH_C_sf"/>
</dbReference>
<dbReference type="Pfam" id="PF03721">
    <property type="entry name" value="UDPG_MGDP_dh_N"/>
    <property type="match status" value="1"/>
</dbReference>
<dbReference type="Proteomes" id="UP000632222">
    <property type="component" value="Unassembled WGS sequence"/>
</dbReference>
<dbReference type="PANTHER" id="PTHR43491:SF2">
    <property type="entry name" value="UDP-N-ACETYL-D-MANNOSAMINE DEHYDROGENASE"/>
    <property type="match status" value="1"/>
</dbReference>
<dbReference type="InterPro" id="IPR014026">
    <property type="entry name" value="UDP-Glc/GDP-Man_DH_dimer"/>
</dbReference>
<dbReference type="RefSeq" id="WP_229684635.1">
    <property type="nucleotide sequence ID" value="NZ_BMOD01000002.1"/>
</dbReference>
<dbReference type="InterPro" id="IPR028359">
    <property type="entry name" value="UDP_ManNAc/GlcNAc_DH"/>
</dbReference>
<dbReference type="PIRSF" id="PIRSF500136">
    <property type="entry name" value="UDP_ManNAc_DH"/>
    <property type="match status" value="1"/>
</dbReference>
<dbReference type="EMBL" id="BMOD01000002">
    <property type="protein sequence ID" value="GGJ24928.1"/>
    <property type="molecule type" value="Genomic_DNA"/>
</dbReference>
<name>A0ABQ2CWY0_9DEIO</name>
<evidence type="ECO:0000256" key="4">
    <source>
        <dbReference type="PIRNR" id="PIRNR000124"/>
    </source>
</evidence>
<feature type="domain" description="UDP-glucose/GDP-mannose dehydrogenase C-terminal" evidence="5">
    <location>
        <begin position="313"/>
        <end position="413"/>
    </location>
</feature>
<gene>
    <name evidence="6" type="primary">capL</name>
    <name evidence="6" type="ORF">GCM10008938_08810</name>
</gene>
<proteinExistence type="inferred from homology"/>
<keyword evidence="2" id="KW-0560">Oxidoreductase</keyword>
<dbReference type="Pfam" id="PF00984">
    <property type="entry name" value="UDPG_MGDP_dh"/>
    <property type="match status" value="1"/>
</dbReference>
<dbReference type="InterPro" id="IPR014027">
    <property type="entry name" value="UDP-Glc/GDP-Man_DH_C"/>
</dbReference>
<keyword evidence="7" id="KW-1185">Reference proteome</keyword>
<dbReference type="InterPro" id="IPR017476">
    <property type="entry name" value="UDP-Glc/GDP-Man"/>
</dbReference>
<dbReference type="SUPFAM" id="SSF51735">
    <property type="entry name" value="NAD(P)-binding Rossmann-fold domains"/>
    <property type="match status" value="1"/>
</dbReference>
<evidence type="ECO:0000313" key="6">
    <source>
        <dbReference type="EMBL" id="GGJ24928.1"/>
    </source>
</evidence>
<dbReference type="Pfam" id="PF03720">
    <property type="entry name" value="UDPG_MGDP_dh_C"/>
    <property type="match status" value="1"/>
</dbReference>
<dbReference type="SUPFAM" id="SSF48179">
    <property type="entry name" value="6-phosphogluconate dehydrogenase C-terminal domain-like"/>
    <property type="match status" value="1"/>
</dbReference>
<evidence type="ECO:0000256" key="3">
    <source>
        <dbReference type="ARBA" id="ARBA00023027"/>
    </source>
</evidence>
<organism evidence="6 7">
    <name type="scientific">Deinococcus roseus</name>
    <dbReference type="NCBI Taxonomy" id="392414"/>
    <lineage>
        <taxon>Bacteria</taxon>
        <taxon>Thermotogati</taxon>
        <taxon>Deinococcota</taxon>
        <taxon>Deinococci</taxon>
        <taxon>Deinococcales</taxon>
        <taxon>Deinococcaceae</taxon>
        <taxon>Deinococcus</taxon>
    </lineage>
</organism>
<evidence type="ECO:0000259" key="5">
    <source>
        <dbReference type="SMART" id="SM00984"/>
    </source>
</evidence>